<evidence type="ECO:0008006" key="3">
    <source>
        <dbReference type="Google" id="ProtNLM"/>
    </source>
</evidence>
<dbReference type="AlphaFoldDB" id="A0A9Q3B9B5"/>
<protein>
    <recommendedName>
        <fullName evidence="3">Peptidase A2 domain-containing protein</fullName>
    </recommendedName>
</protein>
<evidence type="ECO:0000313" key="1">
    <source>
        <dbReference type="EMBL" id="MBW0460952.1"/>
    </source>
</evidence>
<keyword evidence="2" id="KW-1185">Reference proteome</keyword>
<accession>A0A9Q3B9B5</accession>
<name>A0A9Q3B9B5_9BASI</name>
<dbReference type="Proteomes" id="UP000765509">
    <property type="component" value="Unassembled WGS sequence"/>
</dbReference>
<proteinExistence type="predicted"/>
<comment type="caution">
    <text evidence="1">The sequence shown here is derived from an EMBL/GenBank/DDBJ whole genome shotgun (WGS) entry which is preliminary data.</text>
</comment>
<sequence>MESERKVKSTVNNPKPIIEHLMNKILEQKINLTLEEILSMSPTFIDKLKNLTTQEKDMIKSANSSNIQKRILPLKLMDYDTPILNYGFPLGFMEVVIGREGYPTMELVDTGSEINIMLEETAIKASLTSGKLNANLGAIGRHTTSLVGLSEFTPIIMITEEEKRSSFIHSKRSHTHHTWKTIFSR</sequence>
<dbReference type="EMBL" id="AVOT02000081">
    <property type="protein sequence ID" value="MBW0460952.1"/>
    <property type="molecule type" value="Genomic_DNA"/>
</dbReference>
<dbReference type="OrthoDB" id="2507637at2759"/>
<gene>
    <name evidence="1" type="ORF">O181_000667</name>
</gene>
<reference evidence="1" key="1">
    <citation type="submission" date="2021-03" db="EMBL/GenBank/DDBJ databases">
        <title>Draft genome sequence of rust myrtle Austropuccinia psidii MF-1, a brazilian biotype.</title>
        <authorList>
            <person name="Quecine M.C."/>
            <person name="Pachon D.M.R."/>
            <person name="Bonatelli M.L."/>
            <person name="Correr F.H."/>
            <person name="Franceschini L.M."/>
            <person name="Leite T.F."/>
            <person name="Margarido G.R.A."/>
            <person name="Almeida C.A."/>
            <person name="Ferrarezi J.A."/>
            <person name="Labate C.A."/>
        </authorList>
    </citation>
    <scope>NUCLEOTIDE SEQUENCE</scope>
    <source>
        <strain evidence="1">MF-1</strain>
    </source>
</reference>
<organism evidence="1 2">
    <name type="scientific">Austropuccinia psidii MF-1</name>
    <dbReference type="NCBI Taxonomy" id="1389203"/>
    <lineage>
        <taxon>Eukaryota</taxon>
        <taxon>Fungi</taxon>
        <taxon>Dikarya</taxon>
        <taxon>Basidiomycota</taxon>
        <taxon>Pucciniomycotina</taxon>
        <taxon>Pucciniomycetes</taxon>
        <taxon>Pucciniales</taxon>
        <taxon>Sphaerophragmiaceae</taxon>
        <taxon>Austropuccinia</taxon>
    </lineage>
</organism>
<evidence type="ECO:0000313" key="2">
    <source>
        <dbReference type="Proteomes" id="UP000765509"/>
    </source>
</evidence>